<dbReference type="GeneTree" id="ENSGT00940000156364"/>
<evidence type="ECO:0000256" key="4">
    <source>
        <dbReference type="ARBA" id="ARBA00022737"/>
    </source>
</evidence>
<dbReference type="GO" id="GO:0000978">
    <property type="term" value="F:RNA polymerase II cis-regulatory region sequence-specific DNA binding"/>
    <property type="evidence" value="ECO:0007669"/>
    <property type="project" value="TreeGrafter"/>
</dbReference>
<feature type="compositionally biased region" description="Low complexity" evidence="13">
    <location>
        <begin position="642"/>
        <end position="655"/>
    </location>
</feature>
<keyword evidence="8" id="KW-0238">DNA-binding</keyword>
<sequence length="1138" mass="127233">MSLDTDDKRTRSRSKAGRVPSEIVGQELSALSCPLARKRRLQEAESEQTASKRKSHPLKLAMDEGFNAESEESGEETELREEEEEDEEQVKQKASDQGCDEEEQAKQNTETTNTEEEDGDEEESHPGLERHEEECIIIEASSTEKPKLSSSEDLSNYQHIVANSMTHLNNHNNSAMSPQQQQQSVTVETQDKSPFRESEEEEKEGNETDETRNQIGVLMSKENGVMKGEIKDEEEDMHTESQRESDHQYFTEEMETQQAEEEDDDDDDDDEDEDEDDDNEVLRSEIKREETYKEAKSEDEGERKTTPSVVTATQGFHVREDYISHKLTLPESYSSSKAATASPVVIEVQSEESERDADLEGNDDDGDDDSLSQRSTVADESEMFDIMRGNLGLLEQAIALKAQQVKAHRELSRIPEHHRFFPLDDRSGKHMEHIRKSCFGKESSRSEKREIKCPTPGCDGTGHVTGLYPHHRSLSGCPHKDRIPPEILAMHENVLKCPTPGCTGQGHVNSNRNTHRSLSGCPIAAAEKLSKTHDKPHLPQPMGEHITGSPNSDRVLRPMCFVKQLEIPPHGSYRPSLVPAMPRANLAKELEKYSKVSFDYASFDVQVFGKRMLAPKMHTSETSPKAFRSKPPFPRASPPSPSLHSSYGKSSSSGYDYSHDAEAAHMAATAILNLSTRCWERPENLSIRHQDKSMEIEVDENGTLDLSMKKPIKREMGMSCASPEVRSPDLSSSSSSSSTSFHHGNSSISPHSLHTHKQEEWEGPLDYTKPNRQREEELEEMDHSNQSFASSDPEDCDMMQDSLEDRKYPGEVTTPSFKVRFQPKDNKKEVLLCPTPGCDGSGHITGNYASHRSLSGCPLADKSLRSLMAAHSAELNLSGCPRAKKGGIKTTPIKDDKEDSELLKCPVPGCDSLGHISGKYATHRSAYGCPLAARRQKEGLLNGSPFSWKAFKTEGPTCPTPGCDGSGHANGSFLTHRSLSGCPRASLNKKKAKFPGEEYLSTKFRASDVLDNDEDIKQLNKEINELNESNNEMEADMVNLQTQITSMEKNLKNIEQENKVIEEQNEALFMELSGLSQALIRSLANIRLPHMQEPITEQNFESYVSTLTDMYTNKDCYQNPENKALLETINKAVKGIKV</sequence>
<feature type="compositionally biased region" description="Basic and acidic residues" evidence="13">
    <location>
        <begin position="238"/>
        <end position="250"/>
    </location>
</feature>
<dbReference type="InterPro" id="IPR036060">
    <property type="entry name" value="Znf_C2H2C_sf"/>
</dbReference>
<reference evidence="15" key="1">
    <citation type="submission" date="2025-08" db="UniProtKB">
        <authorList>
            <consortium name="Ensembl"/>
        </authorList>
    </citation>
    <scope>IDENTIFICATION</scope>
</reference>
<feature type="region of interest" description="Disordered" evidence="13">
    <location>
        <begin position="718"/>
        <end position="800"/>
    </location>
</feature>
<evidence type="ECO:0000256" key="11">
    <source>
        <dbReference type="PROSITE-ProRule" id="PRU01143"/>
    </source>
</evidence>
<feature type="domain" description="Myelin transcription factor 1" evidence="14">
    <location>
        <begin position="573"/>
        <end position="824"/>
    </location>
</feature>
<dbReference type="GO" id="GO:0000981">
    <property type="term" value="F:DNA-binding transcription factor activity, RNA polymerase II-specific"/>
    <property type="evidence" value="ECO:0007669"/>
    <property type="project" value="TreeGrafter"/>
</dbReference>
<feature type="compositionally biased region" description="Basic and acidic residues" evidence="13">
    <location>
        <begin position="124"/>
        <end position="134"/>
    </location>
</feature>
<feature type="compositionally biased region" description="Acidic residues" evidence="13">
    <location>
        <begin position="252"/>
        <end position="279"/>
    </location>
</feature>
<dbReference type="Pfam" id="PF08474">
    <property type="entry name" value="MYT1"/>
    <property type="match status" value="1"/>
</dbReference>
<dbReference type="InterPro" id="IPR002515">
    <property type="entry name" value="Znf_C2H2C"/>
</dbReference>
<evidence type="ECO:0000259" key="14">
    <source>
        <dbReference type="Pfam" id="PF08474"/>
    </source>
</evidence>
<evidence type="ECO:0000256" key="9">
    <source>
        <dbReference type="ARBA" id="ARBA00023163"/>
    </source>
</evidence>
<evidence type="ECO:0000313" key="16">
    <source>
        <dbReference type="Proteomes" id="UP001108240"/>
    </source>
</evidence>
<keyword evidence="9" id="KW-0804">Transcription</keyword>
<feature type="region of interest" description="Disordered" evidence="13">
    <location>
        <begin position="618"/>
        <end position="655"/>
    </location>
</feature>
<evidence type="ECO:0000256" key="7">
    <source>
        <dbReference type="ARBA" id="ARBA00023015"/>
    </source>
</evidence>
<evidence type="ECO:0000313" key="15">
    <source>
        <dbReference type="Ensembl" id="ENSCCRP00000172450.1"/>
    </source>
</evidence>
<dbReference type="Ensembl" id="ENSCCRT00000143593.1">
    <property type="protein sequence ID" value="ENSCCRP00000172450.1"/>
    <property type="gene ID" value="ENSCCRG00000029216.2"/>
</dbReference>
<name>A0A9J8D555_CYPCA</name>
<evidence type="ECO:0000256" key="5">
    <source>
        <dbReference type="ARBA" id="ARBA00022771"/>
    </source>
</evidence>
<keyword evidence="5 11" id="KW-0863">Zinc-finger</keyword>
<feature type="compositionally biased region" description="Pro residues" evidence="13">
    <location>
        <begin position="631"/>
        <end position="641"/>
    </location>
</feature>
<feature type="compositionally biased region" description="Basic and acidic residues" evidence="13">
    <location>
        <begin position="280"/>
        <end position="305"/>
    </location>
</feature>
<comment type="similarity">
    <text evidence="2">Belongs to the MYT1 family.</text>
</comment>
<evidence type="ECO:0000256" key="13">
    <source>
        <dbReference type="SAM" id="MobiDB-lite"/>
    </source>
</evidence>
<dbReference type="PANTHER" id="PTHR10816:SF10">
    <property type="entry name" value="MYELIN TRANSCRIPTION FACTOR 1"/>
    <property type="match status" value="1"/>
</dbReference>
<dbReference type="Gene3D" id="4.10.320.30">
    <property type="match status" value="5"/>
</dbReference>
<evidence type="ECO:0000256" key="2">
    <source>
        <dbReference type="ARBA" id="ARBA00010194"/>
    </source>
</evidence>
<dbReference type="Proteomes" id="UP001108240">
    <property type="component" value="Unplaced"/>
</dbReference>
<feature type="coiled-coil region" evidence="12">
    <location>
        <begin position="1009"/>
        <end position="1071"/>
    </location>
</feature>
<reference evidence="15" key="2">
    <citation type="submission" date="2025-09" db="UniProtKB">
        <authorList>
            <consortium name="Ensembl"/>
        </authorList>
    </citation>
    <scope>IDENTIFICATION</scope>
</reference>
<feature type="compositionally biased region" description="Acidic residues" evidence="13">
    <location>
        <begin position="69"/>
        <end position="88"/>
    </location>
</feature>
<keyword evidence="7" id="KW-0805">Transcription regulation</keyword>
<feature type="compositionally biased region" description="Acidic residues" evidence="13">
    <location>
        <begin position="349"/>
        <end position="370"/>
    </location>
</feature>
<evidence type="ECO:0000256" key="12">
    <source>
        <dbReference type="SAM" id="Coils"/>
    </source>
</evidence>
<feature type="region of interest" description="Disordered" evidence="13">
    <location>
        <begin position="1"/>
        <end position="379"/>
    </location>
</feature>
<keyword evidence="10" id="KW-0539">Nucleus</keyword>
<keyword evidence="3" id="KW-0479">Metal-binding</keyword>
<dbReference type="FunFam" id="4.10.320.30:FF:000001">
    <property type="entry name" value="Myelin transcription factor 1-like, a"/>
    <property type="match status" value="5"/>
</dbReference>
<dbReference type="PANTHER" id="PTHR10816">
    <property type="entry name" value="MYELIN TRANSCRIPTION FACTOR 1-RELATED"/>
    <property type="match status" value="1"/>
</dbReference>
<keyword evidence="6" id="KW-0862">Zinc</keyword>
<keyword evidence="12" id="KW-0175">Coiled coil</keyword>
<dbReference type="PROSITE" id="PS51802">
    <property type="entry name" value="ZF_CCHHC"/>
    <property type="match status" value="5"/>
</dbReference>
<feature type="compositionally biased region" description="Polar residues" evidence="13">
    <location>
        <begin position="148"/>
        <end position="188"/>
    </location>
</feature>
<feature type="compositionally biased region" description="Low complexity" evidence="13">
    <location>
        <begin position="722"/>
        <end position="749"/>
    </location>
</feature>
<evidence type="ECO:0000256" key="3">
    <source>
        <dbReference type="ARBA" id="ARBA00022723"/>
    </source>
</evidence>
<keyword evidence="16" id="KW-1185">Reference proteome</keyword>
<evidence type="ECO:0000256" key="8">
    <source>
        <dbReference type="ARBA" id="ARBA00023125"/>
    </source>
</evidence>
<dbReference type="AlphaFoldDB" id="A0A9J8D555"/>
<dbReference type="GO" id="GO:0008270">
    <property type="term" value="F:zinc ion binding"/>
    <property type="evidence" value="ECO:0007669"/>
    <property type="project" value="UniProtKB-KW"/>
</dbReference>
<keyword evidence="4" id="KW-0677">Repeat</keyword>
<comment type="subcellular location">
    <subcellularLocation>
        <location evidence="1">Nucleus</location>
    </subcellularLocation>
</comment>
<dbReference type="GO" id="GO:0005634">
    <property type="term" value="C:nucleus"/>
    <property type="evidence" value="ECO:0007669"/>
    <property type="project" value="UniProtKB-SubCell"/>
</dbReference>
<evidence type="ECO:0000256" key="1">
    <source>
        <dbReference type="ARBA" id="ARBA00004123"/>
    </source>
</evidence>
<protein>
    <submittedName>
        <fullName evidence="15">Myelin transcription factor 1</fullName>
    </submittedName>
</protein>
<feature type="compositionally biased region" description="Acidic residues" evidence="13">
    <location>
        <begin position="113"/>
        <end position="123"/>
    </location>
</feature>
<dbReference type="Pfam" id="PF01530">
    <property type="entry name" value="zf-C2HC"/>
    <property type="match status" value="5"/>
</dbReference>
<dbReference type="InterPro" id="IPR013681">
    <property type="entry name" value="Myelin_TF"/>
</dbReference>
<organism evidence="15 16">
    <name type="scientific">Cyprinus carpio carpio</name>
    <dbReference type="NCBI Taxonomy" id="630221"/>
    <lineage>
        <taxon>Eukaryota</taxon>
        <taxon>Metazoa</taxon>
        <taxon>Chordata</taxon>
        <taxon>Craniata</taxon>
        <taxon>Vertebrata</taxon>
        <taxon>Euteleostomi</taxon>
        <taxon>Actinopterygii</taxon>
        <taxon>Neopterygii</taxon>
        <taxon>Teleostei</taxon>
        <taxon>Ostariophysi</taxon>
        <taxon>Cypriniformes</taxon>
        <taxon>Cyprinidae</taxon>
        <taxon>Cyprininae</taxon>
        <taxon>Cyprinus</taxon>
    </lineage>
</organism>
<accession>A0A9J8D555</accession>
<dbReference type="SUPFAM" id="SSF103637">
    <property type="entry name" value="CCHHC domain"/>
    <property type="match status" value="5"/>
</dbReference>
<proteinExistence type="inferred from homology"/>
<evidence type="ECO:0000256" key="6">
    <source>
        <dbReference type="ARBA" id="ARBA00022833"/>
    </source>
</evidence>
<evidence type="ECO:0000256" key="10">
    <source>
        <dbReference type="ARBA" id="ARBA00023242"/>
    </source>
</evidence>